<feature type="compositionally biased region" description="Low complexity" evidence="1">
    <location>
        <begin position="1"/>
        <end position="12"/>
    </location>
</feature>
<dbReference type="Proteomes" id="UP000195062">
    <property type="component" value="Unassembled WGS sequence"/>
</dbReference>
<feature type="compositionally biased region" description="Low complexity" evidence="1">
    <location>
        <begin position="52"/>
        <end position="75"/>
    </location>
</feature>
<evidence type="ECO:0000256" key="1">
    <source>
        <dbReference type="SAM" id="MobiDB-lite"/>
    </source>
</evidence>
<comment type="caution">
    <text evidence="2">The sequence shown here is derived from an EMBL/GenBank/DDBJ whole genome shotgun (WGS) entry which is preliminary data.</text>
</comment>
<evidence type="ECO:0000313" key="3">
    <source>
        <dbReference type="Proteomes" id="UP000195062"/>
    </source>
</evidence>
<gene>
    <name evidence="2" type="ORF">CMMCAS07_07850</name>
</gene>
<feature type="region of interest" description="Disordered" evidence="1">
    <location>
        <begin position="87"/>
        <end position="136"/>
    </location>
</feature>
<dbReference type="EMBL" id="MDHH01000001">
    <property type="protein sequence ID" value="OUE04847.1"/>
    <property type="molecule type" value="Genomic_DNA"/>
</dbReference>
<reference evidence="2 3" key="1">
    <citation type="submission" date="2016-08" db="EMBL/GenBank/DDBJ databases">
        <title>Genome sequence of Clavibacter michiganensis subsp. michiganensis strain CASJ007.</title>
        <authorList>
            <person name="Thapa S.P."/>
            <person name="Coaker G."/>
        </authorList>
    </citation>
    <scope>NUCLEOTIDE SEQUENCE [LARGE SCALE GENOMIC DNA]</scope>
    <source>
        <strain evidence="2">CASJ007</strain>
    </source>
</reference>
<accession>A0A251XN17</accession>
<name>A0A251XN17_CLAMM</name>
<organism evidence="2 3">
    <name type="scientific">Clavibacter michiganensis subsp. michiganensis</name>
    <dbReference type="NCBI Taxonomy" id="33013"/>
    <lineage>
        <taxon>Bacteria</taxon>
        <taxon>Bacillati</taxon>
        <taxon>Actinomycetota</taxon>
        <taxon>Actinomycetes</taxon>
        <taxon>Micrococcales</taxon>
        <taxon>Microbacteriaceae</taxon>
        <taxon>Clavibacter</taxon>
    </lineage>
</organism>
<feature type="region of interest" description="Disordered" evidence="1">
    <location>
        <begin position="1"/>
        <end position="75"/>
    </location>
</feature>
<evidence type="ECO:0000313" key="2">
    <source>
        <dbReference type="EMBL" id="OUE04847.1"/>
    </source>
</evidence>
<dbReference type="AlphaFoldDB" id="A0A251XN17"/>
<feature type="compositionally biased region" description="Polar residues" evidence="1">
    <location>
        <begin position="121"/>
        <end position="136"/>
    </location>
</feature>
<proteinExistence type="predicted"/>
<keyword evidence="3" id="KW-1185">Reference proteome</keyword>
<feature type="compositionally biased region" description="Low complexity" evidence="1">
    <location>
        <begin position="92"/>
        <end position="107"/>
    </location>
</feature>
<sequence length="136" mass="13814">MVAHALGLAAEELGQERVRAREEAAGSREREPQEEARDGAGVPTATSPAIQSSASTTSRRTGRPATSDASSATSAMVGAALAVRVTGPSAGASWSRIRAAPSAASARDVQETGPSAGTRITPVSRQAPSSRSMLCR</sequence>
<protein>
    <submittedName>
        <fullName evidence="2">Uncharacterized protein</fullName>
    </submittedName>
</protein>
<feature type="compositionally biased region" description="Basic and acidic residues" evidence="1">
    <location>
        <begin position="14"/>
        <end position="38"/>
    </location>
</feature>